<evidence type="ECO:0000313" key="3">
    <source>
        <dbReference type="Proteomes" id="UP000514509"/>
    </source>
</evidence>
<dbReference type="CDD" id="cd00293">
    <property type="entry name" value="USP-like"/>
    <property type="match status" value="1"/>
</dbReference>
<gene>
    <name evidence="2" type="ORF">HUW48_16340</name>
</gene>
<dbReference type="SUPFAM" id="SSF52402">
    <property type="entry name" value="Adenine nucleotide alpha hydrolases-like"/>
    <property type="match status" value="1"/>
</dbReference>
<dbReference type="Proteomes" id="UP000514509">
    <property type="component" value="Chromosome"/>
</dbReference>
<dbReference type="Gene3D" id="3.40.50.12370">
    <property type="match status" value="1"/>
</dbReference>
<dbReference type="InterPro" id="IPR006016">
    <property type="entry name" value="UspA"/>
</dbReference>
<keyword evidence="3" id="KW-1185">Reference proteome</keyword>
<organism evidence="2 3">
    <name type="scientific">Adhaeribacter radiodurans</name>
    <dbReference type="NCBI Taxonomy" id="2745197"/>
    <lineage>
        <taxon>Bacteria</taxon>
        <taxon>Pseudomonadati</taxon>
        <taxon>Bacteroidota</taxon>
        <taxon>Cytophagia</taxon>
        <taxon>Cytophagales</taxon>
        <taxon>Hymenobacteraceae</taxon>
        <taxon>Adhaeribacter</taxon>
    </lineage>
</organism>
<dbReference type="EMBL" id="CP055153">
    <property type="protein sequence ID" value="QMU29507.1"/>
    <property type="molecule type" value="Genomic_DNA"/>
</dbReference>
<accession>A0A7L7L9V1</accession>
<dbReference type="KEGG" id="add:HUW48_16340"/>
<sequence length="275" mass="31275">MSVKKIVIPTDLTTQSLNLIKYGLEVMQGQTCQIILLQLIPLPDSITDLIMLPREEDKLANIHTPFQKALDRIRKSYAVEISKLDVVPLYGDSTVKIRDFVQDNNIDLILCPVKDSKSSVPNGVELFSSLVTAVSCPVLYIPDDTEASRFRKIAYVLDTDDTYTLLVDELLLNLTSGKDYYVTFLVIFKPGTDILKLEYVLKKVYLNKELKEKNCSVHLIQENDFRGGVYTFVDEFKVDLLVAGRKKKLFSNFFHKKRISSDVAKQTRVPFLTIA</sequence>
<name>A0A7L7L9V1_9BACT</name>
<dbReference type="Pfam" id="PF00582">
    <property type="entry name" value="Usp"/>
    <property type="match status" value="1"/>
</dbReference>
<evidence type="ECO:0000259" key="1">
    <source>
        <dbReference type="Pfam" id="PF00582"/>
    </source>
</evidence>
<dbReference type="AlphaFoldDB" id="A0A7L7L9V1"/>
<feature type="domain" description="UspA" evidence="1">
    <location>
        <begin position="4"/>
        <end position="114"/>
    </location>
</feature>
<evidence type="ECO:0000313" key="2">
    <source>
        <dbReference type="EMBL" id="QMU29507.1"/>
    </source>
</evidence>
<proteinExistence type="predicted"/>
<dbReference type="RefSeq" id="WP_182411966.1">
    <property type="nucleotide sequence ID" value="NZ_CP055153.1"/>
</dbReference>
<reference evidence="2 3" key="1">
    <citation type="submission" date="2020-08" db="EMBL/GenBank/DDBJ databases">
        <title>Adhaeribacter dokdonensis sp. nov., isolated from the rhizosphere of Elymus tsukushiensis, a plant native to the Dokdo Islands, Republic of Korea.</title>
        <authorList>
            <person name="Ghim S.Y."/>
        </authorList>
    </citation>
    <scope>NUCLEOTIDE SEQUENCE [LARGE SCALE GENOMIC DNA]</scope>
    <source>
        <strain evidence="2 3">KUDC8001</strain>
    </source>
</reference>
<protein>
    <submittedName>
        <fullName evidence="2">Universal stress protein</fullName>
    </submittedName>
</protein>